<sequence length="37" mass="4026">CWGRFVGTGRSPALWPRGRGAFPIAASALTGRRRPRS</sequence>
<feature type="non-terminal residue" evidence="1">
    <location>
        <position position="37"/>
    </location>
</feature>
<name>A0A6J4QF84_9ACTN</name>
<feature type="non-terminal residue" evidence="1">
    <location>
        <position position="1"/>
    </location>
</feature>
<gene>
    <name evidence="1" type="ORF">AVDCRST_MAG82-3079</name>
</gene>
<dbReference type="EMBL" id="CADCVA010000375">
    <property type="protein sequence ID" value="CAA9443187.1"/>
    <property type="molecule type" value="Genomic_DNA"/>
</dbReference>
<protein>
    <submittedName>
        <fullName evidence="1">Uncharacterized protein</fullName>
    </submittedName>
</protein>
<organism evidence="1">
    <name type="scientific">uncultured Rubrobacteraceae bacterium</name>
    <dbReference type="NCBI Taxonomy" id="349277"/>
    <lineage>
        <taxon>Bacteria</taxon>
        <taxon>Bacillati</taxon>
        <taxon>Actinomycetota</taxon>
        <taxon>Rubrobacteria</taxon>
        <taxon>Rubrobacterales</taxon>
        <taxon>Rubrobacteraceae</taxon>
        <taxon>environmental samples</taxon>
    </lineage>
</organism>
<evidence type="ECO:0000313" key="1">
    <source>
        <dbReference type="EMBL" id="CAA9443187.1"/>
    </source>
</evidence>
<proteinExistence type="predicted"/>
<accession>A0A6J4QF84</accession>
<reference evidence="1" key="1">
    <citation type="submission" date="2020-02" db="EMBL/GenBank/DDBJ databases">
        <authorList>
            <person name="Meier V. D."/>
        </authorList>
    </citation>
    <scope>NUCLEOTIDE SEQUENCE</scope>
    <source>
        <strain evidence="1">AVDCRST_MAG82</strain>
    </source>
</reference>
<dbReference type="AlphaFoldDB" id="A0A6J4QF84"/>